<evidence type="ECO:0000313" key="1">
    <source>
        <dbReference type="EMBL" id="CAG6623224.1"/>
    </source>
</evidence>
<reference evidence="1" key="1">
    <citation type="submission" date="2021-05" db="EMBL/GenBank/DDBJ databases">
        <authorList>
            <person name="Alioto T."/>
            <person name="Alioto T."/>
            <person name="Gomez Garrido J."/>
        </authorList>
    </citation>
    <scope>NUCLEOTIDE SEQUENCE</scope>
</reference>
<protein>
    <submittedName>
        <fullName evidence="1">Uncharacterized protein</fullName>
    </submittedName>
</protein>
<accession>A0A8D8M733</accession>
<organism evidence="1">
    <name type="scientific">Cacopsylla melanoneura</name>
    <dbReference type="NCBI Taxonomy" id="428564"/>
    <lineage>
        <taxon>Eukaryota</taxon>
        <taxon>Metazoa</taxon>
        <taxon>Ecdysozoa</taxon>
        <taxon>Arthropoda</taxon>
        <taxon>Hexapoda</taxon>
        <taxon>Insecta</taxon>
        <taxon>Pterygota</taxon>
        <taxon>Neoptera</taxon>
        <taxon>Paraneoptera</taxon>
        <taxon>Hemiptera</taxon>
        <taxon>Sternorrhyncha</taxon>
        <taxon>Psylloidea</taxon>
        <taxon>Psyllidae</taxon>
        <taxon>Psyllinae</taxon>
        <taxon>Cacopsylla</taxon>
    </lineage>
</organism>
<name>A0A8D8M733_9HEMI</name>
<sequence>MNMSHSLNMCFLKMCILKDQMSQMVRTNKRDPFVMILAPMTLFSVLHSKPTQASRTKVYRRWSPSVKNEGTLAKRFCKPCNPQSTLDRMKLNMFLTTMIL</sequence>
<dbReference type="AlphaFoldDB" id="A0A8D8M733"/>
<dbReference type="EMBL" id="HBUF01054363">
    <property type="protein sequence ID" value="CAG6623226.1"/>
    <property type="molecule type" value="Transcribed_RNA"/>
</dbReference>
<dbReference type="EMBL" id="HBUF01054364">
    <property type="protein sequence ID" value="CAG6623227.1"/>
    <property type="molecule type" value="Transcribed_RNA"/>
</dbReference>
<proteinExistence type="predicted"/>
<dbReference type="EMBL" id="HBUF01054362">
    <property type="protein sequence ID" value="CAG6623224.1"/>
    <property type="molecule type" value="Transcribed_RNA"/>
</dbReference>